<accession>W1NQ10</accession>
<evidence type="ECO:0000256" key="9">
    <source>
        <dbReference type="PIRSR" id="PIRSR600823-3"/>
    </source>
</evidence>
<dbReference type="Gramene" id="ERM98996">
    <property type="protein sequence ID" value="ERM98996"/>
    <property type="gene ID" value="AMTR_s00486p00010130"/>
</dbReference>
<evidence type="ECO:0000256" key="4">
    <source>
        <dbReference type="ARBA" id="ARBA00022617"/>
    </source>
</evidence>
<evidence type="ECO:0000256" key="11">
    <source>
        <dbReference type="RuleBase" id="RU004241"/>
    </source>
</evidence>
<evidence type="ECO:0000256" key="12">
    <source>
        <dbReference type="SAM" id="SignalP"/>
    </source>
</evidence>
<proteinExistence type="inferred from homology"/>
<dbReference type="GO" id="GO:0140825">
    <property type="term" value="F:lactoperoxidase activity"/>
    <property type="evidence" value="ECO:0007669"/>
    <property type="project" value="UniProtKB-EC"/>
</dbReference>
<dbReference type="PANTHER" id="PTHR31388">
    <property type="entry name" value="PEROXIDASE 72-RELATED"/>
    <property type="match status" value="1"/>
</dbReference>
<gene>
    <name evidence="14" type="ORF">AMTR_s00486p00010130</name>
</gene>
<dbReference type="InterPro" id="IPR002016">
    <property type="entry name" value="Haem_peroxidase"/>
</dbReference>
<dbReference type="SUPFAM" id="SSF48113">
    <property type="entry name" value="Heme-dependent peroxidases"/>
    <property type="match status" value="1"/>
</dbReference>
<dbReference type="PRINTS" id="PR00461">
    <property type="entry name" value="PLPEROXIDASE"/>
</dbReference>
<dbReference type="Gene3D" id="1.10.520.10">
    <property type="match status" value="1"/>
</dbReference>
<comment type="catalytic activity">
    <reaction evidence="1">
        <text>2 a phenolic donor + H2O2 = 2 a phenolic radical donor + 2 H2O</text>
        <dbReference type="Rhea" id="RHEA:56136"/>
        <dbReference type="ChEBI" id="CHEBI:15377"/>
        <dbReference type="ChEBI" id="CHEBI:16240"/>
        <dbReference type="ChEBI" id="CHEBI:139520"/>
        <dbReference type="ChEBI" id="CHEBI:139521"/>
        <dbReference type="EC" id="1.11.1.7"/>
    </reaction>
</comment>
<dbReference type="PROSITE" id="PS50873">
    <property type="entry name" value="PEROXIDASE_4"/>
    <property type="match status" value="1"/>
</dbReference>
<dbReference type="InterPro" id="IPR000823">
    <property type="entry name" value="Peroxidase_pln"/>
</dbReference>
<dbReference type="InterPro" id="IPR019794">
    <property type="entry name" value="Peroxidases_AS"/>
</dbReference>
<dbReference type="InterPro" id="IPR010255">
    <property type="entry name" value="Haem_peroxidase_sf"/>
</dbReference>
<dbReference type="Proteomes" id="UP000017836">
    <property type="component" value="Unassembled WGS sequence"/>
</dbReference>
<evidence type="ECO:0000256" key="7">
    <source>
        <dbReference type="ARBA" id="ARBA00023004"/>
    </source>
</evidence>
<dbReference type="PROSITE" id="PS00436">
    <property type="entry name" value="PEROXIDASE_2"/>
    <property type="match status" value="1"/>
</dbReference>
<dbReference type="AlphaFoldDB" id="W1NQ10"/>
<dbReference type="HOGENOM" id="CLU_2323607_0_0_1"/>
<evidence type="ECO:0000256" key="2">
    <source>
        <dbReference type="ARBA" id="ARBA00001970"/>
    </source>
</evidence>
<keyword evidence="12" id="KW-0732">Signal</keyword>
<feature type="binding site" evidence="9">
    <location>
        <position position="70"/>
    </location>
    <ligand>
        <name>Ca(2+)</name>
        <dbReference type="ChEBI" id="CHEBI:29108"/>
        <label>1</label>
    </ligand>
</feature>
<evidence type="ECO:0000256" key="5">
    <source>
        <dbReference type="ARBA" id="ARBA00022723"/>
    </source>
</evidence>
<evidence type="ECO:0000313" key="14">
    <source>
        <dbReference type="EMBL" id="ERM98996.1"/>
    </source>
</evidence>
<dbReference type="EMBL" id="KI395060">
    <property type="protein sequence ID" value="ERM98996.1"/>
    <property type="molecule type" value="Genomic_DNA"/>
</dbReference>
<keyword evidence="6" id="KW-0560">Oxidoreductase</keyword>
<dbReference type="OMA" id="GICPLWI"/>
<evidence type="ECO:0000259" key="13">
    <source>
        <dbReference type="PROSITE" id="PS50873"/>
    </source>
</evidence>
<evidence type="ECO:0000256" key="3">
    <source>
        <dbReference type="ARBA" id="ARBA00022559"/>
    </source>
</evidence>
<evidence type="ECO:0000256" key="8">
    <source>
        <dbReference type="PIRSR" id="PIRSR600823-1"/>
    </source>
</evidence>
<feature type="site" description="Transition state stabilizer" evidence="10">
    <location>
        <position position="62"/>
    </location>
</feature>
<feature type="binding site" evidence="9">
    <location>
        <position position="67"/>
    </location>
    <ligand>
        <name>Ca(2+)</name>
        <dbReference type="ChEBI" id="CHEBI:29108"/>
        <label>1</label>
    </ligand>
</feature>
<keyword evidence="3" id="KW-0575">Peroxidase</keyword>
<keyword evidence="7" id="KW-0408">Iron</keyword>
<keyword evidence="9" id="KW-0106">Calcium</keyword>
<feature type="signal peptide" evidence="12">
    <location>
        <begin position="1"/>
        <end position="24"/>
    </location>
</feature>
<dbReference type="GO" id="GO:0046872">
    <property type="term" value="F:metal ion binding"/>
    <property type="evidence" value="ECO:0007669"/>
    <property type="project" value="UniProtKB-KW"/>
</dbReference>
<evidence type="ECO:0000256" key="1">
    <source>
        <dbReference type="ARBA" id="ARBA00000189"/>
    </source>
</evidence>
<reference evidence="15" key="1">
    <citation type="journal article" date="2013" name="Science">
        <title>The Amborella genome and the evolution of flowering plants.</title>
        <authorList>
            <consortium name="Amborella Genome Project"/>
        </authorList>
    </citation>
    <scope>NUCLEOTIDE SEQUENCE [LARGE SCALE GENOMIC DNA]</scope>
</reference>
<feature type="domain" description="Plant heme peroxidase family profile" evidence="13">
    <location>
        <begin position="25"/>
        <end position="74"/>
    </location>
</feature>
<organism evidence="14 15">
    <name type="scientific">Amborella trichopoda</name>
    <dbReference type="NCBI Taxonomy" id="13333"/>
    <lineage>
        <taxon>Eukaryota</taxon>
        <taxon>Viridiplantae</taxon>
        <taxon>Streptophyta</taxon>
        <taxon>Embryophyta</taxon>
        <taxon>Tracheophyta</taxon>
        <taxon>Spermatophyta</taxon>
        <taxon>Magnoliopsida</taxon>
        <taxon>Amborellales</taxon>
        <taxon>Amborellaceae</taxon>
        <taxon>Amborella</taxon>
    </lineage>
</organism>
<feature type="chain" id="PRO_5004807821" description="Plant heme peroxidase family profile domain-containing protein" evidence="12">
    <location>
        <begin position="25"/>
        <end position="99"/>
    </location>
</feature>
<sequence length="99" mass="11046">MGLNSTAALALVIVLVCSSSMCYGHLSSNFYHSSCPHALSTIRSKIRSAISAERRMGASLIRLHFHDCFVNVSDEFQFFIFVSVRERDVLLRIPAITQP</sequence>
<evidence type="ECO:0000256" key="6">
    <source>
        <dbReference type="ARBA" id="ARBA00023002"/>
    </source>
</evidence>
<dbReference type="GO" id="GO:0006979">
    <property type="term" value="P:response to oxidative stress"/>
    <property type="evidence" value="ECO:0007669"/>
    <property type="project" value="InterPro"/>
</dbReference>
<feature type="active site" description="Proton acceptor" evidence="8">
    <location>
        <position position="66"/>
    </location>
</feature>
<keyword evidence="4" id="KW-0349">Heme</keyword>
<comment type="cofactor">
    <cofactor evidence="9">
        <name>Ca(2+)</name>
        <dbReference type="ChEBI" id="CHEBI:29108"/>
    </cofactor>
    <text evidence="9">Binds 2 calcium ions per subunit.</text>
</comment>
<name>W1NQ10_AMBTC</name>
<keyword evidence="15" id="KW-1185">Reference proteome</keyword>
<comment type="cofactor">
    <cofactor evidence="2">
        <name>heme b</name>
        <dbReference type="ChEBI" id="CHEBI:60344"/>
    </cofactor>
</comment>
<dbReference type="Pfam" id="PF00141">
    <property type="entry name" value="peroxidase"/>
    <property type="match status" value="1"/>
</dbReference>
<dbReference type="PANTHER" id="PTHR31388:SF115">
    <property type="entry name" value="PEROXIDASE 5"/>
    <property type="match status" value="1"/>
</dbReference>
<dbReference type="GO" id="GO:0020037">
    <property type="term" value="F:heme binding"/>
    <property type="evidence" value="ECO:0007669"/>
    <property type="project" value="InterPro"/>
</dbReference>
<keyword evidence="5 9" id="KW-0479">Metal-binding</keyword>
<evidence type="ECO:0000256" key="10">
    <source>
        <dbReference type="PIRSR" id="PIRSR600823-4"/>
    </source>
</evidence>
<protein>
    <recommendedName>
        <fullName evidence="13">Plant heme peroxidase family profile domain-containing protein</fullName>
    </recommendedName>
</protein>
<comment type="similarity">
    <text evidence="11">Belongs to the peroxidase family.</text>
</comment>
<evidence type="ECO:0000313" key="15">
    <source>
        <dbReference type="Proteomes" id="UP000017836"/>
    </source>
</evidence>